<keyword evidence="8" id="KW-1133">Transmembrane helix</keyword>
<proteinExistence type="inferred from homology"/>
<organism evidence="14 15">
    <name type="scientific">Theropithecus gelada</name>
    <name type="common">Gelada baboon</name>
    <dbReference type="NCBI Taxonomy" id="9565"/>
    <lineage>
        <taxon>Eukaryota</taxon>
        <taxon>Metazoa</taxon>
        <taxon>Chordata</taxon>
        <taxon>Craniata</taxon>
        <taxon>Vertebrata</taxon>
        <taxon>Euteleostomi</taxon>
        <taxon>Mammalia</taxon>
        <taxon>Eutheria</taxon>
        <taxon>Euarchontoglires</taxon>
        <taxon>Primates</taxon>
        <taxon>Haplorrhini</taxon>
        <taxon>Catarrhini</taxon>
        <taxon>Cercopithecidae</taxon>
        <taxon>Cercopithecinae</taxon>
        <taxon>Theropithecus</taxon>
    </lineage>
</organism>
<keyword evidence="4" id="KW-0490">MHC I</keyword>
<reference evidence="14" key="3">
    <citation type="submission" date="2025-09" db="UniProtKB">
        <authorList>
            <consortium name="Ensembl"/>
        </authorList>
    </citation>
    <scope>IDENTIFICATION</scope>
</reference>
<reference evidence="14" key="1">
    <citation type="submission" date="2018-05" db="EMBL/GenBank/DDBJ databases">
        <title>Whole genome of Theropithecus gelada.</title>
        <authorList>
            <person name="Chiou K.L."/>
            <person name="Snyder-Mackler N."/>
        </authorList>
    </citation>
    <scope>NUCLEOTIDE SEQUENCE [LARGE SCALE GENOMIC DNA]</scope>
</reference>
<dbReference type="CDD" id="cd07698">
    <property type="entry name" value="IgC1_MHC_I_alpha3"/>
    <property type="match status" value="1"/>
</dbReference>
<dbReference type="PANTHER" id="PTHR16675">
    <property type="entry name" value="MHC CLASS I-RELATED"/>
    <property type="match status" value="1"/>
</dbReference>
<evidence type="ECO:0000256" key="5">
    <source>
        <dbReference type="ARBA" id="ARBA00022692"/>
    </source>
</evidence>
<evidence type="ECO:0000256" key="1">
    <source>
        <dbReference type="ARBA" id="ARBA00002297"/>
    </source>
</evidence>
<dbReference type="InterPro" id="IPR011162">
    <property type="entry name" value="MHC_I/II-like_Ag-recog"/>
</dbReference>
<dbReference type="GO" id="GO:0030670">
    <property type="term" value="C:phagocytic vesicle membrane"/>
    <property type="evidence" value="ECO:0007669"/>
    <property type="project" value="UniProtKB-ARBA"/>
</dbReference>
<dbReference type="AlphaFoldDB" id="A0A8D2GDT7"/>
<feature type="compositionally biased region" description="Basic residues" evidence="12">
    <location>
        <begin position="1"/>
        <end position="14"/>
    </location>
</feature>
<accession>A0A8D2GDT7</accession>
<comment type="subcellular location">
    <subcellularLocation>
        <location evidence="2">Membrane</location>
        <topology evidence="2">Single-pass membrane protein</topology>
    </subcellularLocation>
</comment>
<dbReference type="InterPro" id="IPR013783">
    <property type="entry name" value="Ig-like_fold"/>
</dbReference>
<evidence type="ECO:0000313" key="15">
    <source>
        <dbReference type="Proteomes" id="UP000694411"/>
    </source>
</evidence>
<keyword evidence="11" id="KW-0325">Glycoprotein</keyword>
<evidence type="ECO:0000313" key="14">
    <source>
        <dbReference type="Ensembl" id="ENSTGEP00000036870.1"/>
    </source>
</evidence>
<dbReference type="InterPro" id="IPR036179">
    <property type="entry name" value="Ig-like_dom_sf"/>
</dbReference>
<keyword evidence="7" id="KW-0391">Immunity</keyword>
<dbReference type="InterPro" id="IPR007110">
    <property type="entry name" value="Ig-like_dom"/>
</dbReference>
<keyword evidence="9" id="KW-0472">Membrane</keyword>
<evidence type="ECO:0000256" key="11">
    <source>
        <dbReference type="ARBA" id="ARBA00023180"/>
    </source>
</evidence>
<dbReference type="Proteomes" id="UP000694411">
    <property type="component" value="Chromosome 4"/>
</dbReference>
<dbReference type="GO" id="GO:0005102">
    <property type="term" value="F:signaling receptor binding"/>
    <property type="evidence" value="ECO:0007669"/>
    <property type="project" value="TreeGrafter"/>
</dbReference>
<dbReference type="SMART" id="SM00407">
    <property type="entry name" value="IGc1"/>
    <property type="match status" value="1"/>
</dbReference>
<dbReference type="PROSITE" id="PS00290">
    <property type="entry name" value="IG_MHC"/>
    <property type="match status" value="1"/>
</dbReference>
<evidence type="ECO:0000256" key="7">
    <source>
        <dbReference type="ARBA" id="ARBA00022859"/>
    </source>
</evidence>
<sequence length="211" mass="23731">SSRGHTRTPSLHRRQGWDLGSQNPPPAALGGAGPDRDLGSVPARPRGAPLHLRGLSGRHAVRAIRQRRGDSEDGAAAPWVEPECWGRETRGAKTHAENFQVNLRTLLRRYNPSEAKPPKTHVTHHRISDHEAILRCWALGFYPAEITLTWQWDGEDQTQDTELVETRPAGDGTFQKWAAVVVPSGEEQRYMCHVQHEELLEPLTLRWEQSS</sequence>
<dbReference type="FunFam" id="2.60.40.10:FF:000014">
    <property type="entry name" value="H-2 class I histocompatibility antigen, alpha chain"/>
    <property type="match status" value="1"/>
</dbReference>
<keyword evidence="10" id="KW-1015">Disulfide bond</keyword>
<dbReference type="GO" id="GO:0006955">
    <property type="term" value="P:immune response"/>
    <property type="evidence" value="ECO:0007669"/>
    <property type="project" value="TreeGrafter"/>
</dbReference>
<protein>
    <recommendedName>
        <fullName evidence="13">Ig-like domain-containing protein</fullName>
    </recommendedName>
</protein>
<evidence type="ECO:0000256" key="4">
    <source>
        <dbReference type="ARBA" id="ARBA00022451"/>
    </source>
</evidence>
<dbReference type="SUPFAM" id="SSF48726">
    <property type="entry name" value="Immunoglobulin"/>
    <property type="match status" value="1"/>
</dbReference>
<keyword evidence="6" id="KW-0732">Signal</keyword>
<evidence type="ECO:0000256" key="12">
    <source>
        <dbReference type="SAM" id="MobiDB-lite"/>
    </source>
</evidence>
<comment type="function">
    <text evidence="1">Involved in the presentation of foreign antigens to the immune system.</text>
</comment>
<dbReference type="GO" id="GO:0098553">
    <property type="term" value="C:lumenal side of endoplasmic reticulum membrane"/>
    <property type="evidence" value="ECO:0007669"/>
    <property type="project" value="UniProtKB-ARBA"/>
</dbReference>
<evidence type="ECO:0000256" key="6">
    <source>
        <dbReference type="ARBA" id="ARBA00022729"/>
    </source>
</evidence>
<dbReference type="GO" id="GO:0001916">
    <property type="term" value="P:positive regulation of T cell mediated cytotoxicity"/>
    <property type="evidence" value="ECO:0007669"/>
    <property type="project" value="TreeGrafter"/>
</dbReference>
<dbReference type="InterPro" id="IPR003006">
    <property type="entry name" value="Ig/MHC_CS"/>
</dbReference>
<dbReference type="GO" id="GO:0042605">
    <property type="term" value="F:peptide antigen binding"/>
    <property type="evidence" value="ECO:0007669"/>
    <property type="project" value="TreeGrafter"/>
</dbReference>
<feature type="region of interest" description="Disordered" evidence="12">
    <location>
        <begin position="1"/>
        <end position="55"/>
    </location>
</feature>
<evidence type="ECO:0000256" key="2">
    <source>
        <dbReference type="ARBA" id="ARBA00004167"/>
    </source>
</evidence>
<dbReference type="GO" id="GO:0042612">
    <property type="term" value="C:MHC class I protein complex"/>
    <property type="evidence" value="ECO:0007669"/>
    <property type="project" value="UniProtKB-KW"/>
</dbReference>
<dbReference type="GO" id="GO:0002476">
    <property type="term" value="P:antigen processing and presentation of endogenous peptide antigen via MHC class Ib"/>
    <property type="evidence" value="ECO:0007669"/>
    <property type="project" value="TreeGrafter"/>
</dbReference>
<dbReference type="Gene3D" id="2.60.40.10">
    <property type="entry name" value="Immunoglobulins"/>
    <property type="match status" value="1"/>
</dbReference>
<evidence type="ECO:0000259" key="13">
    <source>
        <dbReference type="PROSITE" id="PS50835"/>
    </source>
</evidence>
<evidence type="ECO:0000256" key="8">
    <source>
        <dbReference type="ARBA" id="ARBA00022989"/>
    </source>
</evidence>
<reference evidence="14" key="2">
    <citation type="submission" date="2025-08" db="UniProtKB">
        <authorList>
            <consortium name="Ensembl"/>
        </authorList>
    </citation>
    <scope>IDENTIFICATION</scope>
</reference>
<dbReference type="GO" id="GO:0002486">
    <property type="term" value="P:antigen processing and presentation of endogenous peptide antigen via MHC class I via ER pathway, TAP-independent"/>
    <property type="evidence" value="ECO:0007669"/>
    <property type="project" value="TreeGrafter"/>
</dbReference>
<keyword evidence="15" id="KW-1185">Reference proteome</keyword>
<dbReference type="InterPro" id="IPR050208">
    <property type="entry name" value="MHC_class-I_related"/>
</dbReference>
<dbReference type="GO" id="GO:0005615">
    <property type="term" value="C:extracellular space"/>
    <property type="evidence" value="ECO:0007669"/>
    <property type="project" value="TreeGrafter"/>
</dbReference>
<dbReference type="SUPFAM" id="SSF54452">
    <property type="entry name" value="MHC antigen-recognition domain"/>
    <property type="match status" value="1"/>
</dbReference>
<dbReference type="InterPro" id="IPR003597">
    <property type="entry name" value="Ig_C1-set"/>
</dbReference>
<dbReference type="Pfam" id="PF07654">
    <property type="entry name" value="C1-set"/>
    <property type="match status" value="1"/>
</dbReference>
<dbReference type="Ensembl" id="ENSTGET00000043777.1">
    <property type="protein sequence ID" value="ENSTGEP00000036870.1"/>
    <property type="gene ID" value="ENSTGEG00000029362.1"/>
</dbReference>
<keyword evidence="5" id="KW-0812">Transmembrane</keyword>
<evidence type="ECO:0000256" key="10">
    <source>
        <dbReference type="ARBA" id="ARBA00023157"/>
    </source>
</evidence>
<evidence type="ECO:0000256" key="9">
    <source>
        <dbReference type="ARBA" id="ARBA00023136"/>
    </source>
</evidence>
<dbReference type="PANTHER" id="PTHR16675:SF251">
    <property type="entry name" value="HLA CLASS I HISTOCOMPATIBILITY ANTIGEN, C ALPHA CHAIN"/>
    <property type="match status" value="1"/>
</dbReference>
<dbReference type="GO" id="GO:0009897">
    <property type="term" value="C:external side of plasma membrane"/>
    <property type="evidence" value="ECO:0007669"/>
    <property type="project" value="TreeGrafter"/>
</dbReference>
<evidence type="ECO:0000256" key="3">
    <source>
        <dbReference type="ARBA" id="ARBA00006909"/>
    </source>
</evidence>
<comment type="similarity">
    <text evidence="3">Belongs to the MHC class I family.</text>
</comment>
<name>A0A8D2GDT7_THEGE</name>
<dbReference type="PROSITE" id="PS50835">
    <property type="entry name" value="IG_LIKE"/>
    <property type="match status" value="1"/>
</dbReference>
<feature type="domain" description="Ig-like" evidence="13">
    <location>
        <begin position="118"/>
        <end position="204"/>
    </location>
</feature>